<dbReference type="InterPro" id="IPR036661">
    <property type="entry name" value="Luciferase-like_sf"/>
</dbReference>
<protein>
    <submittedName>
        <fullName evidence="3">LLM class F420-dependent oxidoreductase</fullName>
        <ecNumber evidence="3">1.-.-.-</ecNumber>
    </submittedName>
</protein>
<evidence type="ECO:0000259" key="2">
    <source>
        <dbReference type="Pfam" id="PF00296"/>
    </source>
</evidence>
<dbReference type="InterPro" id="IPR011251">
    <property type="entry name" value="Luciferase-like_dom"/>
</dbReference>
<sequence>MRIGRFVGGGGATLEELVGEIREAAEAGLDSAFLSQLTDWDAITVAGIAGRDVPGIEVGTGIVPTYPRHPVALAGQALTAQVLSGGRFTLGVGPSHPPLIEDRLGYSYARPLRHTREYLTALLPLLNGQEVDYRGETITAVAKVSVPGAAPPPVLLAALGPKMLRLAGELAGGTITTWVGAEATGDHIVPAITKAAEEAGRPAPRIVSSVIIELTGDPDGARRSLAGELGFASDFPAYRAILDRQGLDGVQETIVAGDERAVTAAIRRFADAGTTDLLVSPRGDAAARARVIELAGSLRRGA</sequence>
<organism evidence="3 4">
    <name type="scientific">Actinomadura rugatobispora</name>
    <dbReference type="NCBI Taxonomy" id="1994"/>
    <lineage>
        <taxon>Bacteria</taxon>
        <taxon>Bacillati</taxon>
        <taxon>Actinomycetota</taxon>
        <taxon>Actinomycetes</taxon>
        <taxon>Streptosporangiales</taxon>
        <taxon>Thermomonosporaceae</taxon>
        <taxon>Actinomadura</taxon>
    </lineage>
</organism>
<keyword evidence="4" id="KW-1185">Reference proteome</keyword>
<dbReference type="GO" id="GO:0016491">
    <property type="term" value="F:oxidoreductase activity"/>
    <property type="evidence" value="ECO:0007669"/>
    <property type="project" value="UniProtKB-KW"/>
</dbReference>
<dbReference type="CDD" id="cd01097">
    <property type="entry name" value="Tetrahydromethanopterin_reductase"/>
    <property type="match status" value="1"/>
</dbReference>
<dbReference type="NCBIfam" id="TIGR03564">
    <property type="entry name" value="F420_MSMEG_4879"/>
    <property type="match status" value="1"/>
</dbReference>
<keyword evidence="1 3" id="KW-0560">Oxidoreductase</keyword>
<reference evidence="4" key="1">
    <citation type="journal article" date="2019" name="Int. J. Syst. Evol. Microbiol.">
        <title>The Global Catalogue of Microorganisms (GCM) 10K type strain sequencing project: providing services to taxonomists for standard genome sequencing and annotation.</title>
        <authorList>
            <consortium name="The Broad Institute Genomics Platform"/>
            <consortium name="The Broad Institute Genome Sequencing Center for Infectious Disease"/>
            <person name="Wu L."/>
            <person name="Ma J."/>
        </authorList>
    </citation>
    <scope>NUCLEOTIDE SEQUENCE [LARGE SCALE GENOMIC DNA]</scope>
    <source>
        <strain evidence="4">KCTC 42087</strain>
    </source>
</reference>
<dbReference type="EC" id="1.-.-.-" evidence="3"/>
<dbReference type="PANTHER" id="PTHR43244:SF1">
    <property type="entry name" value="5,10-METHYLENETETRAHYDROMETHANOPTERIN REDUCTASE"/>
    <property type="match status" value="1"/>
</dbReference>
<evidence type="ECO:0000313" key="3">
    <source>
        <dbReference type="EMBL" id="MFC5752639.1"/>
    </source>
</evidence>
<proteinExistence type="predicted"/>
<dbReference type="Proteomes" id="UP001596074">
    <property type="component" value="Unassembled WGS sequence"/>
</dbReference>
<evidence type="ECO:0000313" key="4">
    <source>
        <dbReference type="Proteomes" id="UP001596074"/>
    </source>
</evidence>
<dbReference type="EMBL" id="JBHSON010000092">
    <property type="protein sequence ID" value="MFC5752639.1"/>
    <property type="molecule type" value="Genomic_DNA"/>
</dbReference>
<dbReference type="Pfam" id="PF00296">
    <property type="entry name" value="Bac_luciferase"/>
    <property type="match status" value="1"/>
</dbReference>
<dbReference type="SUPFAM" id="SSF51679">
    <property type="entry name" value="Bacterial luciferase-like"/>
    <property type="match status" value="1"/>
</dbReference>
<dbReference type="RefSeq" id="WP_378288820.1">
    <property type="nucleotide sequence ID" value="NZ_JBHSON010000092.1"/>
</dbReference>
<name>A0ABW1ADN7_9ACTN</name>
<dbReference type="Gene3D" id="3.20.20.30">
    <property type="entry name" value="Luciferase-like domain"/>
    <property type="match status" value="1"/>
</dbReference>
<feature type="domain" description="Luciferase-like" evidence="2">
    <location>
        <begin position="9"/>
        <end position="270"/>
    </location>
</feature>
<evidence type="ECO:0000256" key="1">
    <source>
        <dbReference type="ARBA" id="ARBA00023002"/>
    </source>
</evidence>
<dbReference type="PANTHER" id="PTHR43244">
    <property type="match status" value="1"/>
</dbReference>
<comment type="caution">
    <text evidence="3">The sequence shown here is derived from an EMBL/GenBank/DDBJ whole genome shotgun (WGS) entry which is preliminary data.</text>
</comment>
<gene>
    <name evidence="3" type="ORF">ACFPZN_44095</name>
</gene>
<accession>A0ABW1ADN7</accession>
<dbReference type="InterPro" id="IPR050564">
    <property type="entry name" value="F420-G6PD/mer"/>
</dbReference>
<dbReference type="InterPro" id="IPR019910">
    <property type="entry name" value="Lucif-like_OxRdtase_MSMEG_4879"/>
</dbReference>